<name>K1YMR6_9BACT</name>
<comment type="caution">
    <text evidence="2">The sequence shown here is derived from an EMBL/GenBank/DDBJ whole genome shotgun (WGS) entry which is preliminary data.</text>
</comment>
<sequence length="455" mass="52567">MKKVPTGDNLRPLEGKSPLSQKSFSQRMEMLLVSTPFVVLMALGAQGCSNEPNKVIEKNVNPGTTTSLNKPVAGKVGDKAVEEVEQKKEWWDIVSLHSLMLWDEKMKVVRKKEDIHKMYQTYIDSRSKSLWPNAEKYMRGVLLSAYIGMLKEGYEIDCTGLDDLMERIPLLSDWELTIKTWKWIPQISEFTWKIMIVWEKITEKRGDKTESKLLISERGWGLKHWGANTNEVSIVVDPKEFFKLFYSDLSPSVKQSEKQIAEINNKFILEQEKLRLADNTVEIRDFQIAELGKDMAALEKEKKRISDKAIADAEEAKKEALRIKWLTDTALKDEQTRLQGLFTAKEKELSWKMTTQNTEIWRLTTLMETQSGTFETNRQALKKTTDEINKEVVTLSNRITAMEREAIKNRTTIESQSTEVTRLSGENKALREKELALVKKHEKEMADFQLKLILK</sequence>
<feature type="coiled-coil region" evidence="1">
    <location>
        <begin position="385"/>
        <end position="433"/>
    </location>
</feature>
<evidence type="ECO:0000256" key="1">
    <source>
        <dbReference type="SAM" id="Coils"/>
    </source>
</evidence>
<dbReference type="AlphaFoldDB" id="K1YMR6"/>
<dbReference type="EMBL" id="AMFJ01028926">
    <property type="protein sequence ID" value="EKD44255.1"/>
    <property type="molecule type" value="Genomic_DNA"/>
</dbReference>
<protein>
    <submittedName>
        <fullName evidence="2">Uncharacterized protein</fullName>
    </submittedName>
</protein>
<evidence type="ECO:0000313" key="2">
    <source>
        <dbReference type="EMBL" id="EKD44255.1"/>
    </source>
</evidence>
<feature type="coiled-coil region" evidence="1">
    <location>
        <begin position="253"/>
        <end position="308"/>
    </location>
</feature>
<reference evidence="2" key="1">
    <citation type="journal article" date="2012" name="Science">
        <title>Fermentation, hydrogen, and sulfur metabolism in multiple uncultivated bacterial phyla.</title>
        <authorList>
            <person name="Wrighton K.C."/>
            <person name="Thomas B.C."/>
            <person name="Sharon I."/>
            <person name="Miller C.S."/>
            <person name="Castelle C.J."/>
            <person name="VerBerkmoes N.C."/>
            <person name="Wilkins M.J."/>
            <person name="Hettich R.L."/>
            <person name="Lipton M.S."/>
            <person name="Williams K.H."/>
            <person name="Long P.E."/>
            <person name="Banfield J.F."/>
        </authorList>
    </citation>
    <scope>NUCLEOTIDE SEQUENCE [LARGE SCALE GENOMIC DNA]</scope>
</reference>
<gene>
    <name evidence="2" type="ORF">ACD_71C00195G0004</name>
</gene>
<accession>K1YMR6</accession>
<organism evidence="2">
    <name type="scientific">uncultured bacterium</name>
    <name type="common">gcode 4</name>
    <dbReference type="NCBI Taxonomy" id="1234023"/>
    <lineage>
        <taxon>Bacteria</taxon>
        <taxon>environmental samples</taxon>
    </lineage>
</organism>
<keyword evidence="1" id="KW-0175">Coiled coil</keyword>
<proteinExistence type="predicted"/>